<dbReference type="GO" id="GO:0016614">
    <property type="term" value="F:oxidoreductase activity, acting on CH-OH group of donors"/>
    <property type="evidence" value="ECO:0007669"/>
    <property type="project" value="InterPro"/>
</dbReference>
<dbReference type="AlphaFoldDB" id="A0A7Y6JXI8"/>
<feature type="domain" description="Glucose-methanol-choline oxidoreductase N-terminal" evidence="1">
    <location>
        <begin position="19"/>
        <end position="48"/>
    </location>
</feature>
<evidence type="ECO:0000313" key="2">
    <source>
        <dbReference type="EMBL" id="NUX99517.1"/>
    </source>
</evidence>
<name>A0A7Y6JXI8_9BURK</name>
<gene>
    <name evidence="2" type="ORF">G5S42_07205</name>
</gene>
<dbReference type="GeneID" id="301107500"/>
<dbReference type="GO" id="GO:0050660">
    <property type="term" value="F:flavin adenine dinucleotide binding"/>
    <property type="evidence" value="ECO:0007669"/>
    <property type="project" value="InterPro"/>
</dbReference>
<organism evidence="2 3">
    <name type="scientific">Paraburkholderia youngii</name>
    <dbReference type="NCBI Taxonomy" id="2782701"/>
    <lineage>
        <taxon>Bacteria</taxon>
        <taxon>Pseudomonadati</taxon>
        <taxon>Pseudomonadota</taxon>
        <taxon>Betaproteobacteria</taxon>
        <taxon>Burkholderiales</taxon>
        <taxon>Burkholderiaceae</taxon>
        <taxon>Paraburkholderia</taxon>
    </lineage>
</organism>
<dbReference type="InterPro" id="IPR036188">
    <property type="entry name" value="FAD/NAD-bd_sf"/>
</dbReference>
<dbReference type="EMBL" id="JAALDK010000001">
    <property type="protein sequence ID" value="NUX99517.1"/>
    <property type="molecule type" value="Genomic_DNA"/>
</dbReference>
<sequence length="50" mass="5750">MGTLYRANARVRRTKDVLISRKRIGGSSSINGMIYIRGHPDDFDNWQRLG</sequence>
<evidence type="ECO:0000259" key="1">
    <source>
        <dbReference type="Pfam" id="PF00732"/>
    </source>
</evidence>
<reference evidence="2 3" key="1">
    <citation type="submission" date="2020-02" db="EMBL/GenBank/DDBJ databases">
        <title>Paraburkholderia simonii sp. nov. and Paraburkholderia youngii sp. nov. Brazilian and Mexican Mimosa-associated rhizobia.</title>
        <authorList>
            <person name="Mavima L."/>
            <person name="Beukes C.W."/>
            <person name="Chan W.Y."/>
            <person name="Palmer M."/>
            <person name="De Meyer S.E."/>
            <person name="James E.K."/>
            <person name="Venter S.N."/>
            <person name="Steenkamp E.T."/>
        </authorList>
    </citation>
    <scope>NUCLEOTIDE SEQUENCE [LARGE SCALE GENOMIC DNA]</scope>
    <source>
        <strain evidence="2 3">JPY169</strain>
    </source>
</reference>
<dbReference type="InterPro" id="IPR000172">
    <property type="entry name" value="GMC_OxRdtase_N"/>
</dbReference>
<protein>
    <recommendedName>
        <fullName evidence="1">Glucose-methanol-choline oxidoreductase N-terminal domain-containing protein</fullName>
    </recommendedName>
</protein>
<evidence type="ECO:0000313" key="3">
    <source>
        <dbReference type="Proteomes" id="UP000594380"/>
    </source>
</evidence>
<dbReference type="RefSeq" id="WP_176110400.1">
    <property type="nucleotide sequence ID" value="NZ_JAALDK010000001.1"/>
</dbReference>
<dbReference type="Proteomes" id="UP000594380">
    <property type="component" value="Unassembled WGS sequence"/>
</dbReference>
<comment type="caution">
    <text evidence="2">The sequence shown here is derived from an EMBL/GenBank/DDBJ whole genome shotgun (WGS) entry which is preliminary data.</text>
</comment>
<accession>A0A7Y6JXI8</accession>
<dbReference type="SUPFAM" id="SSF51905">
    <property type="entry name" value="FAD/NAD(P)-binding domain"/>
    <property type="match status" value="1"/>
</dbReference>
<dbReference type="Gene3D" id="3.50.50.60">
    <property type="entry name" value="FAD/NAD(P)-binding domain"/>
    <property type="match status" value="1"/>
</dbReference>
<proteinExistence type="predicted"/>
<dbReference type="Pfam" id="PF00732">
    <property type="entry name" value="GMC_oxred_N"/>
    <property type="match status" value="1"/>
</dbReference>